<dbReference type="AlphaFoldDB" id="A0A8T4L3C0"/>
<protein>
    <submittedName>
        <fullName evidence="5">Type 1 glutamine amidotransferase-like domain-containing protein</fullName>
    </submittedName>
</protein>
<dbReference type="CDD" id="cd03129">
    <property type="entry name" value="GAT1_Peptidase_E_like"/>
    <property type="match status" value="1"/>
</dbReference>
<evidence type="ECO:0000313" key="5">
    <source>
        <dbReference type="EMBL" id="MBS3061813.1"/>
    </source>
</evidence>
<dbReference type="InterPro" id="IPR005320">
    <property type="entry name" value="Peptidase_S51"/>
</dbReference>
<comment type="caution">
    <text evidence="5">The sequence shown here is derived from an EMBL/GenBank/DDBJ whole genome shotgun (WGS) entry which is preliminary data.</text>
</comment>
<organism evidence="5 6">
    <name type="scientific">Candidatus Iainarchaeum sp</name>
    <dbReference type="NCBI Taxonomy" id="3101447"/>
    <lineage>
        <taxon>Archaea</taxon>
        <taxon>Candidatus Iainarchaeota</taxon>
        <taxon>Candidatus Iainarchaeia</taxon>
        <taxon>Candidatus Iainarchaeales</taxon>
        <taxon>Candidatus Iainarchaeaceae</taxon>
        <taxon>Candidatus Iainarchaeum</taxon>
    </lineage>
</organism>
<evidence type="ECO:0000256" key="3">
    <source>
        <dbReference type="ARBA" id="ARBA00022801"/>
    </source>
</evidence>
<keyword evidence="4" id="KW-0720">Serine protease</keyword>
<dbReference type="PANTHER" id="PTHR36175:SF1">
    <property type="entry name" value="CYANOPHYCINASE"/>
    <property type="match status" value="1"/>
</dbReference>
<keyword evidence="2" id="KW-0645">Protease</keyword>
<reference evidence="5" key="1">
    <citation type="submission" date="2021-03" db="EMBL/GenBank/DDBJ databases">
        <authorList>
            <person name="Jaffe A."/>
        </authorList>
    </citation>
    <scope>NUCLEOTIDE SEQUENCE</scope>
    <source>
        <strain evidence="5">RIFCSPLOWO2_01_FULL_AR10_48_17</strain>
    </source>
</reference>
<evidence type="ECO:0000256" key="2">
    <source>
        <dbReference type="ARBA" id="ARBA00022670"/>
    </source>
</evidence>
<dbReference type="Pfam" id="PF03575">
    <property type="entry name" value="Peptidase_S51"/>
    <property type="match status" value="1"/>
</dbReference>
<proteinExistence type="inferred from homology"/>
<sequence length="227" mass="25887">MDKVFLIGGSKSWSKRIDEFVTKDIPRSAQIAVVATAAVNDPNPKYDQYTYFEVLKKQYQKLGFAKFDLVNIEKKSDSNKPSIIKQLNRADVIYLGGGDTRFLLNCLVKTRAASTIKEQVRKGKLIIGNSAGAMVLGEKVPIEIERSKKKEFELWPGLNVLSKLFILAHVNRWNRQRQFRRLADSNPILVGLGLPEYSIAKISDKRITIYCLKSTRLKKTFSKKHIR</sequence>
<evidence type="ECO:0000256" key="1">
    <source>
        <dbReference type="ARBA" id="ARBA00006534"/>
    </source>
</evidence>
<dbReference type="GO" id="GO:0006508">
    <property type="term" value="P:proteolysis"/>
    <property type="evidence" value="ECO:0007669"/>
    <property type="project" value="UniProtKB-KW"/>
</dbReference>
<name>A0A8T4L3C0_9ARCH</name>
<dbReference type="EMBL" id="JAGVWC010000010">
    <property type="protein sequence ID" value="MBS3061813.1"/>
    <property type="molecule type" value="Genomic_DNA"/>
</dbReference>
<gene>
    <name evidence="5" type="ORF">J4215_04495</name>
</gene>
<evidence type="ECO:0000313" key="6">
    <source>
        <dbReference type="Proteomes" id="UP000675968"/>
    </source>
</evidence>
<keyword evidence="5" id="KW-0315">Glutamine amidotransferase</keyword>
<dbReference type="PANTHER" id="PTHR36175">
    <property type="entry name" value="CYANOPHYCINASE"/>
    <property type="match status" value="1"/>
</dbReference>
<dbReference type="InterPro" id="IPR029062">
    <property type="entry name" value="Class_I_gatase-like"/>
</dbReference>
<accession>A0A8T4L3C0</accession>
<keyword evidence="3" id="KW-0378">Hydrolase</keyword>
<dbReference type="GO" id="GO:0008236">
    <property type="term" value="F:serine-type peptidase activity"/>
    <property type="evidence" value="ECO:0007669"/>
    <property type="project" value="UniProtKB-KW"/>
</dbReference>
<reference evidence="5" key="2">
    <citation type="submission" date="2021-05" db="EMBL/GenBank/DDBJ databases">
        <title>Protein family content uncovers lineage relationships and bacterial pathway maintenance mechanisms in DPANN archaea.</title>
        <authorList>
            <person name="Castelle C.J."/>
            <person name="Meheust R."/>
            <person name="Jaffe A.L."/>
            <person name="Seitz K."/>
            <person name="Gong X."/>
            <person name="Baker B.J."/>
            <person name="Banfield J.F."/>
        </authorList>
    </citation>
    <scope>NUCLEOTIDE SEQUENCE</scope>
    <source>
        <strain evidence="5">RIFCSPLOWO2_01_FULL_AR10_48_17</strain>
    </source>
</reference>
<dbReference type="Gene3D" id="3.40.50.880">
    <property type="match status" value="1"/>
</dbReference>
<dbReference type="Proteomes" id="UP000675968">
    <property type="component" value="Unassembled WGS sequence"/>
</dbReference>
<evidence type="ECO:0000256" key="4">
    <source>
        <dbReference type="ARBA" id="ARBA00022825"/>
    </source>
</evidence>
<comment type="similarity">
    <text evidence="1">Belongs to the peptidase S51 family.</text>
</comment>
<dbReference type="SUPFAM" id="SSF52317">
    <property type="entry name" value="Class I glutamine amidotransferase-like"/>
    <property type="match status" value="1"/>
</dbReference>